<feature type="compositionally biased region" description="Polar residues" evidence="1">
    <location>
        <begin position="182"/>
        <end position="197"/>
    </location>
</feature>
<evidence type="ECO:0000313" key="3">
    <source>
        <dbReference type="Proteomes" id="UP001150538"/>
    </source>
</evidence>
<feature type="compositionally biased region" description="Low complexity" evidence="1">
    <location>
        <begin position="24"/>
        <end position="38"/>
    </location>
</feature>
<proteinExistence type="predicted"/>
<reference evidence="2" key="1">
    <citation type="submission" date="2022-07" db="EMBL/GenBank/DDBJ databases">
        <title>Phylogenomic reconstructions and comparative analyses of Kickxellomycotina fungi.</title>
        <authorList>
            <person name="Reynolds N.K."/>
            <person name="Stajich J.E."/>
            <person name="Barry K."/>
            <person name="Grigoriev I.V."/>
            <person name="Crous P."/>
            <person name="Smith M.E."/>
        </authorList>
    </citation>
    <scope>NUCLEOTIDE SEQUENCE</scope>
    <source>
        <strain evidence="2">NBRC 100468</strain>
    </source>
</reference>
<accession>A0A9W7ZS49</accession>
<feature type="compositionally biased region" description="Low complexity" evidence="1">
    <location>
        <begin position="158"/>
        <end position="173"/>
    </location>
</feature>
<feature type="region of interest" description="Disordered" evidence="1">
    <location>
        <begin position="355"/>
        <end position="397"/>
    </location>
</feature>
<dbReference type="Proteomes" id="UP001150538">
    <property type="component" value="Unassembled WGS sequence"/>
</dbReference>
<organism evidence="2 3">
    <name type="scientific">Mycoemilia scoparia</name>
    <dbReference type="NCBI Taxonomy" id="417184"/>
    <lineage>
        <taxon>Eukaryota</taxon>
        <taxon>Fungi</taxon>
        <taxon>Fungi incertae sedis</taxon>
        <taxon>Zoopagomycota</taxon>
        <taxon>Kickxellomycotina</taxon>
        <taxon>Kickxellomycetes</taxon>
        <taxon>Kickxellales</taxon>
        <taxon>Kickxellaceae</taxon>
        <taxon>Mycoemilia</taxon>
    </lineage>
</organism>
<feature type="region of interest" description="Disordered" evidence="1">
    <location>
        <begin position="16"/>
        <end position="55"/>
    </location>
</feature>
<comment type="caution">
    <text evidence="2">The sequence shown here is derived from an EMBL/GenBank/DDBJ whole genome shotgun (WGS) entry which is preliminary data.</text>
</comment>
<feature type="compositionally biased region" description="Polar residues" evidence="1">
    <location>
        <begin position="355"/>
        <end position="378"/>
    </location>
</feature>
<sequence length="436" mass="45859">MESFIRSIKELPGRLSVRLRSRQRTYPTTPTTGTPQSQALPPPPRSSSLNGPLGVGEVPNALPSIVLMGGNSLQGMVVSEVTVTYQVFHHPDTRLDPRAIQATLAGRNTGGQSTGYILALVDTSTGLQGITTDQQITVALTPTNANINSVVGTAQEVGGSSSDGIHHSPSSGSDLEHAISQAPLSSTPVPSQLSMSPGSFLPEFGESAISGHSVQDQQAATTPASAAIRALLSSTPMQSQVSVSLSNMPDFDTSAIAENACTEQDVPLGIAISSGDGDSSGDPFADGYQARNNTEVTPIVVPSIIPDDGDQRMQDPFRDPALRVEGYSAMPSSGIVSHHQLPQQSSDIHGIALNSSHHSQHQQTPAAGSANRNSAPDQHQQEQHSGDFYPPSSELMPSQNAIPVSLLELVEQNQLGSNHEIGNVLDDVLDCYQQQH</sequence>
<evidence type="ECO:0000313" key="2">
    <source>
        <dbReference type="EMBL" id="KAJ1912126.1"/>
    </source>
</evidence>
<name>A0A9W7ZS49_9FUNG</name>
<dbReference type="EMBL" id="JANBPU010000376">
    <property type="protein sequence ID" value="KAJ1912126.1"/>
    <property type="molecule type" value="Genomic_DNA"/>
</dbReference>
<protein>
    <submittedName>
        <fullName evidence="2">Uncharacterized protein</fullName>
    </submittedName>
</protein>
<feature type="region of interest" description="Disordered" evidence="1">
    <location>
        <begin position="155"/>
        <end position="206"/>
    </location>
</feature>
<dbReference type="AlphaFoldDB" id="A0A9W7ZS49"/>
<gene>
    <name evidence="2" type="ORF">H4219_005716</name>
</gene>
<keyword evidence="3" id="KW-1185">Reference proteome</keyword>
<evidence type="ECO:0000256" key="1">
    <source>
        <dbReference type="SAM" id="MobiDB-lite"/>
    </source>
</evidence>